<dbReference type="GO" id="GO:0016117">
    <property type="term" value="P:carotenoid biosynthetic process"/>
    <property type="evidence" value="ECO:0007669"/>
    <property type="project" value="UniProtKB-KW"/>
</dbReference>
<comment type="catalytic activity">
    <reaction evidence="18">
        <text>all-trans-lycopene = gamma-carotene</text>
        <dbReference type="Rhea" id="RHEA:32219"/>
        <dbReference type="ChEBI" id="CHEBI:15948"/>
        <dbReference type="ChEBI" id="CHEBI:27740"/>
        <dbReference type="EC" id="5.5.1.19"/>
    </reaction>
</comment>
<evidence type="ECO:0000256" key="4">
    <source>
        <dbReference type="ARBA" id="ARBA00005172"/>
    </source>
</evidence>
<dbReference type="NCBIfam" id="TIGR03462">
    <property type="entry name" value="CarR_dom_SF"/>
    <property type="match status" value="2"/>
</dbReference>
<dbReference type="InterPro" id="IPR017825">
    <property type="entry name" value="Lycopene_cyclase_dom"/>
</dbReference>
<dbReference type="OMA" id="WACPFLL"/>
<dbReference type="SUPFAM" id="SSF48576">
    <property type="entry name" value="Terpenoid synthases"/>
    <property type="match status" value="1"/>
</dbReference>
<dbReference type="Gene3D" id="1.10.600.10">
    <property type="entry name" value="Farnesyl Diphosphate Synthase"/>
    <property type="match status" value="1"/>
</dbReference>
<dbReference type="OrthoDB" id="6600518at2759"/>
<feature type="transmembrane region" description="Helical" evidence="19">
    <location>
        <begin position="75"/>
        <end position="92"/>
    </location>
</feature>
<comment type="similarity">
    <text evidence="6">In the C-terminal section; belongs to the phytoene/squalene synthase family.</text>
</comment>
<evidence type="ECO:0000256" key="19">
    <source>
        <dbReference type="SAM" id="Phobius"/>
    </source>
</evidence>
<evidence type="ECO:0000256" key="7">
    <source>
        <dbReference type="ARBA" id="ARBA00012242"/>
    </source>
</evidence>
<dbReference type="EC" id="5.5.1.19" evidence="7"/>
<accession>C7ZFZ3</accession>
<keyword evidence="13 19" id="KW-1133">Transmembrane helix</keyword>
<evidence type="ECO:0000256" key="9">
    <source>
        <dbReference type="ARBA" id="ARBA00018909"/>
    </source>
</evidence>
<dbReference type="GeneID" id="9664971"/>
<evidence type="ECO:0000256" key="8">
    <source>
        <dbReference type="ARBA" id="ARBA00012396"/>
    </source>
</evidence>
<dbReference type="Proteomes" id="UP000005206">
    <property type="component" value="Chromosome 11"/>
</dbReference>
<dbReference type="CDD" id="cd00683">
    <property type="entry name" value="Trans_IPPS_HH"/>
    <property type="match status" value="1"/>
</dbReference>
<proteinExistence type="inferred from homology"/>
<keyword evidence="14 19" id="KW-0472">Membrane</keyword>
<feature type="non-terminal residue" evidence="20">
    <location>
        <position position="1"/>
    </location>
</feature>
<gene>
    <name evidence="20" type="ORF">NECHADRAFT_52106</name>
</gene>
<evidence type="ECO:0000256" key="2">
    <source>
        <dbReference type="ARBA" id="ARBA00004141"/>
    </source>
</evidence>
<organism evidence="20 21">
    <name type="scientific">Fusarium vanettenii (strain ATCC MYA-4622 / CBS 123669 / FGSC 9596 / NRRL 45880 / 77-13-4)</name>
    <name type="common">Fusarium solani subsp. pisi</name>
    <dbReference type="NCBI Taxonomy" id="660122"/>
    <lineage>
        <taxon>Eukaryota</taxon>
        <taxon>Fungi</taxon>
        <taxon>Dikarya</taxon>
        <taxon>Ascomycota</taxon>
        <taxon>Pezizomycotina</taxon>
        <taxon>Sordariomycetes</taxon>
        <taxon>Hypocreomycetidae</taxon>
        <taxon>Hypocreales</taxon>
        <taxon>Nectriaceae</taxon>
        <taxon>Fusarium</taxon>
        <taxon>Fusarium solani species complex</taxon>
        <taxon>Fusarium vanettenii</taxon>
    </lineage>
</organism>
<comment type="pathway">
    <text evidence="3">Carotenoid biosynthesis; beta-carotene biosynthesis.</text>
</comment>
<feature type="transmembrane region" description="Helical" evidence="19">
    <location>
        <begin position="135"/>
        <end position="155"/>
    </location>
</feature>
<dbReference type="UniPathway" id="UPA00799">
    <property type="reaction ID" value="UER00773"/>
</dbReference>
<dbReference type="EMBL" id="GG698924">
    <property type="protein sequence ID" value="EEU37064.1"/>
    <property type="molecule type" value="Genomic_DNA"/>
</dbReference>
<comment type="pathway">
    <text evidence="4">Carotenoid biosynthesis; phytoene biosynthesis; all-trans-phytoene from geranylgeranyl diphosphate: step 1/1.</text>
</comment>
<dbReference type="SFLD" id="SFLDG01212">
    <property type="entry name" value="Phytoene_synthase_like"/>
    <property type="match status" value="1"/>
</dbReference>
<evidence type="ECO:0000256" key="3">
    <source>
        <dbReference type="ARBA" id="ARBA00005089"/>
    </source>
</evidence>
<dbReference type="InterPro" id="IPR002060">
    <property type="entry name" value="Squ/phyt_synthse"/>
</dbReference>
<dbReference type="UniPathway" id="UPA00802"/>
<dbReference type="VEuPathDB" id="FungiDB:NECHADRAFT_52106"/>
<dbReference type="GO" id="GO:0045436">
    <property type="term" value="F:lycopene beta cyclase activity"/>
    <property type="evidence" value="ECO:0007669"/>
    <property type="project" value="UniProtKB-ARBA"/>
</dbReference>
<sequence length="570" mass="64542">LIRHVKYTIPVGICLALVYRPLLSRMDIYKIGFLIAVGNTLHYPWDSYLIRHRIWTYPPGAIVGPTLRDIPAEEVFFFFIQTFNTSLLYLILTKTTLHPIYLSRGRSFHKIIGQAILVVAILYSLAAVHNGGERTYLGLILIWACPFTLLLWSLASDFLVHLPLTSTVIPILLPTLYLWMVDTFALRRGTWSISSGTKHGIELWRGLDIEEAIFFLLTNTMIVFGQVAFDNSLAILDTFPERFRDYTRLPSPPLLIQALLLPKAKYDRERITGLVNATTLLSKKSRSFYLASGAFEGKLRIDLIRLYAFCRAADDLVDEATSTEEATLWIERLERFLQLASGQKSSNSELDDYVRERFPEPIQQALLQLPTDYLPSQPLHDLLKGFETDLLFSTIYPIATTEDLDLYASHVAGTVAELCNCLILWHYSSSSSEESRSRILNGGVQMGIALQYVNMARDIAVDAGMGRVYIPSSWLQESNLEARDMVQNPSGPTVDSLRQRLLDRAFAKYELARGAIDELPPEVRGPIRVAVESYMEIGRVLRESGYSVRDGKATVPLWRRIKVAWSALNQ</sequence>
<keyword evidence="12" id="KW-0125">Carotenoid biosynthesis</keyword>
<evidence type="ECO:0000256" key="11">
    <source>
        <dbReference type="ARBA" id="ARBA00022692"/>
    </source>
</evidence>
<feature type="transmembrane region" description="Helical" evidence="19">
    <location>
        <begin position="162"/>
        <end position="180"/>
    </location>
</feature>
<reference evidence="20 21" key="1">
    <citation type="journal article" date="2009" name="PLoS Genet.">
        <title>The genome of Nectria haematococca: contribution of supernumerary chromosomes to gene expansion.</title>
        <authorList>
            <person name="Coleman J.J."/>
            <person name="Rounsley S.D."/>
            <person name="Rodriguez-Carres M."/>
            <person name="Kuo A."/>
            <person name="Wasmann C.C."/>
            <person name="Grimwood J."/>
            <person name="Schmutz J."/>
            <person name="Taga M."/>
            <person name="White G.J."/>
            <person name="Zhou S."/>
            <person name="Schwartz D.C."/>
            <person name="Freitag M."/>
            <person name="Ma L.J."/>
            <person name="Danchin E.G."/>
            <person name="Henrissat B."/>
            <person name="Coutinho P.M."/>
            <person name="Nelson D.R."/>
            <person name="Straney D."/>
            <person name="Napoli C.A."/>
            <person name="Barker B.M."/>
            <person name="Gribskov M."/>
            <person name="Rep M."/>
            <person name="Kroken S."/>
            <person name="Molnar I."/>
            <person name="Rensing C."/>
            <person name="Kennell J.C."/>
            <person name="Zamora J."/>
            <person name="Farman M.L."/>
            <person name="Selker E.U."/>
            <person name="Salamov A."/>
            <person name="Shapiro H."/>
            <person name="Pangilinan J."/>
            <person name="Lindquist E."/>
            <person name="Lamers C."/>
            <person name="Grigoriev I.V."/>
            <person name="Geiser D.M."/>
            <person name="Covert S.F."/>
            <person name="Temporini E."/>
            <person name="Vanetten H.D."/>
        </authorList>
    </citation>
    <scope>NUCLEOTIDE SEQUENCE [LARGE SCALE GENOMIC DNA]</scope>
    <source>
        <strain evidence="21">ATCC MYA-4622 / CBS 123669 / FGSC 9596 / NRRL 45880 / 77-13-4</strain>
    </source>
</reference>
<dbReference type="GO" id="GO:0051996">
    <property type="term" value="F:squalene synthase [NAD(P)H] activity"/>
    <property type="evidence" value="ECO:0007669"/>
    <property type="project" value="InterPro"/>
</dbReference>
<evidence type="ECO:0000256" key="18">
    <source>
        <dbReference type="ARBA" id="ARBA00029335"/>
    </source>
</evidence>
<dbReference type="GO" id="GO:0016020">
    <property type="term" value="C:membrane"/>
    <property type="evidence" value="ECO:0007669"/>
    <property type="project" value="UniProtKB-SubCell"/>
</dbReference>
<protein>
    <recommendedName>
        <fullName evidence="9">Bifunctional lycopene cyclase/phytoene synthase</fullName>
        <ecNumber evidence="8">2.5.1.32</ecNumber>
        <ecNumber evidence="7">5.5.1.19</ecNumber>
    </recommendedName>
</protein>
<dbReference type="InterPro" id="IPR033904">
    <property type="entry name" value="Trans_IPPS_HH"/>
</dbReference>
<dbReference type="STRING" id="660122.C7ZFZ3"/>
<evidence type="ECO:0000256" key="5">
    <source>
        <dbReference type="ARBA" id="ARBA00008247"/>
    </source>
</evidence>
<keyword evidence="21" id="KW-1185">Reference proteome</keyword>
<dbReference type="InterPro" id="IPR008949">
    <property type="entry name" value="Isoprenoid_synthase_dom_sf"/>
</dbReference>
<evidence type="ECO:0000256" key="15">
    <source>
        <dbReference type="ARBA" id="ARBA00023235"/>
    </source>
</evidence>
<dbReference type="KEGG" id="nhe:NECHADRAFT_52106"/>
<keyword evidence="10" id="KW-0808">Transferase</keyword>
<name>C7ZFZ3_FUSV7</name>
<dbReference type="GO" id="GO:0016872">
    <property type="term" value="F:intramolecular lyase activity"/>
    <property type="evidence" value="ECO:0007669"/>
    <property type="project" value="InterPro"/>
</dbReference>
<evidence type="ECO:0000313" key="20">
    <source>
        <dbReference type="EMBL" id="EEU37064.1"/>
    </source>
</evidence>
<keyword evidence="16" id="KW-0511">Multifunctional enzyme</keyword>
<evidence type="ECO:0000256" key="13">
    <source>
        <dbReference type="ARBA" id="ARBA00022989"/>
    </source>
</evidence>
<evidence type="ECO:0000256" key="16">
    <source>
        <dbReference type="ARBA" id="ARBA00023268"/>
    </source>
</evidence>
<dbReference type="EC" id="2.5.1.32" evidence="8"/>
<comment type="similarity">
    <text evidence="5">In the N-terminal section; belongs to the lycopene beta-cyclase family.</text>
</comment>
<dbReference type="SFLD" id="SFLDS00005">
    <property type="entry name" value="Isoprenoid_Synthase_Type_I"/>
    <property type="match status" value="1"/>
</dbReference>
<evidence type="ECO:0000256" key="6">
    <source>
        <dbReference type="ARBA" id="ARBA00008406"/>
    </source>
</evidence>
<dbReference type="SFLD" id="SFLDG01018">
    <property type="entry name" value="Squalene/Phytoene_Synthase_Lik"/>
    <property type="match status" value="1"/>
</dbReference>
<dbReference type="InterPro" id="IPR044843">
    <property type="entry name" value="Trans_IPPS_bact-type"/>
</dbReference>
<dbReference type="RefSeq" id="XP_003042777.1">
    <property type="nucleotide sequence ID" value="XM_003042731.1"/>
</dbReference>
<dbReference type="Pfam" id="PF00494">
    <property type="entry name" value="SQS_PSY"/>
    <property type="match status" value="1"/>
</dbReference>
<evidence type="ECO:0000256" key="10">
    <source>
        <dbReference type="ARBA" id="ARBA00022679"/>
    </source>
</evidence>
<comment type="subcellular location">
    <subcellularLocation>
        <location evidence="2">Membrane</location>
        <topology evidence="2">Multi-pass membrane protein</topology>
    </subcellularLocation>
</comment>
<evidence type="ECO:0000256" key="17">
    <source>
        <dbReference type="ARBA" id="ARBA00029313"/>
    </source>
</evidence>
<evidence type="ECO:0000313" key="21">
    <source>
        <dbReference type="Proteomes" id="UP000005206"/>
    </source>
</evidence>
<dbReference type="InParanoid" id="C7ZFZ3"/>
<evidence type="ECO:0000256" key="12">
    <source>
        <dbReference type="ARBA" id="ARBA00022746"/>
    </source>
</evidence>
<dbReference type="HOGENOM" id="CLU_012965_0_0_1"/>
<dbReference type="GO" id="GO:0004311">
    <property type="term" value="F:geranylgeranyl diphosphate synthase activity"/>
    <property type="evidence" value="ECO:0007669"/>
    <property type="project" value="InterPro"/>
</dbReference>
<evidence type="ECO:0000256" key="1">
    <source>
        <dbReference type="ARBA" id="ARBA00001805"/>
    </source>
</evidence>
<dbReference type="AlphaFoldDB" id="C7ZFZ3"/>
<keyword evidence="15" id="KW-0413">Isomerase</keyword>
<evidence type="ECO:0000256" key="14">
    <source>
        <dbReference type="ARBA" id="ARBA00023136"/>
    </source>
</evidence>
<dbReference type="eggNOG" id="KOG1459">
    <property type="taxonomic scope" value="Eukaryota"/>
</dbReference>
<keyword evidence="11 19" id="KW-0812">Transmembrane</keyword>
<comment type="catalytic activity">
    <reaction evidence="1">
        <text>2 (2E,6E,10E)-geranylgeranyl diphosphate = 15-cis-phytoene + 2 diphosphate</text>
        <dbReference type="Rhea" id="RHEA:34475"/>
        <dbReference type="ChEBI" id="CHEBI:27787"/>
        <dbReference type="ChEBI" id="CHEBI:33019"/>
        <dbReference type="ChEBI" id="CHEBI:58756"/>
        <dbReference type="EC" id="2.5.1.32"/>
    </reaction>
</comment>
<comment type="catalytic activity">
    <reaction evidence="17">
        <text>gamma-carotene = all-trans-beta-carotene</text>
        <dbReference type="Rhea" id="RHEA:32239"/>
        <dbReference type="ChEBI" id="CHEBI:17579"/>
        <dbReference type="ChEBI" id="CHEBI:27740"/>
        <dbReference type="EC" id="5.5.1.19"/>
    </reaction>
</comment>
<feature type="transmembrane region" description="Helical" evidence="19">
    <location>
        <begin position="112"/>
        <end position="129"/>
    </location>
</feature>
<dbReference type="PANTHER" id="PTHR31480">
    <property type="entry name" value="BIFUNCTIONAL LYCOPENE CYCLASE/PHYTOENE SYNTHASE"/>
    <property type="match status" value="1"/>
</dbReference>